<evidence type="ECO:0000256" key="4">
    <source>
        <dbReference type="ARBA" id="ARBA00022475"/>
    </source>
</evidence>
<proteinExistence type="predicted"/>
<reference evidence="18 19" key="1">
    <citation type="journal article" date="2013" name="Front. Microbiol.">
        <title>Comparative genomic analyses of the cyanobacterium, Lyngbya aestuarii BL J, a powerful hydrogen producer.</title>
        <authorList>
            <person name="Kothari A."/>
            <person name="Vaughn M."/>
            <person name="Garcia-Pichel F."/>
        </authorList>
    </citation>
    <scope>NUCLEOTIDE SEQUENCE [LARGE SCALE GENOMIC DNA]</scope>
    <source>
        <strain evidence="18 19">BL J</strain>
    </source>
</reference>
<evidence type="ECO:0000256" key="6">
    <source>
        <dbReference type="ARBA" id="ARBA00022679"/>
    </source>
</evidence>
<dbReference type="AlphaFoldDB" id="U7QDI2"/>
<dbReference type="SUPFAM" id="SSF55785">
    <property type="entry name" value="PYP-like sensor domain (PAS domain)"/>
    <property type="match status" value="1"/>
</dbReference>
<comment type="catalytic activity">
    <reaction evidence="1">
        <text>ATP + protein L-histidine = ADP + protein N-phospho-L-histidine.</text>
        <dbReference type="EC" id="2.7.13.3"/>
    </reaction>
</comment>
<dbReference type="PANTHER" id="PTHR43065">
    <property type="entry name" value="SENSOR HISTIDINE KINASE"/>
    <property type="match status" value="1"/>
</dbReference>
<keyword evidence="8" id="KW-0547">Nucleotide-binding</keyword>
<dbReference type="PROSITE" id="PS50112">
    <property type="entry name" value="PAS"/>
    <property type="match status" value="1"/>
</dbReference>
<dbReference type="GO" id="GO:0005524">
    <property type="term" value="F:ATP binding"/>
    <property type="evidence" value="ECO:0007669"/>
    <property type="project" value="UniProtKB-KW"/>
</dbReference>
<dbReference type="InterPro" id="IPR000014">
    <property type="entry name" value="PAS"/>
</dbReference>
<dbReference type="PROSITE" id="PS50109">
    <property type="entry name" value="HIS_KIN"/>
    <property type="match status" value="1"/>
</dbReference>
<comment type="subcellular location">
    <subcellularLocation>
        <location evidence="2">Cell membrane</location>
        <topology evidence="2">Multi-pass membrane protein</topology>
    </subcellularLocation>
</comment>
<keyword evidence="7 14" id="KW-0812">Transmembrane</keyword>
<organism evidence="18 19">
    <name type="scientific">Lyngbya aestuarii BL J</name>
    <dbReference type="NCBI Taxonomy" id="1348334"/>
    <lineage>
        <taxon>Bacteria</taxon>
        <taxon>Bacillati</taxon>
        <taxon>Cyanobacteriota</taxon>
        <taxon>Cyanophyceae</taxon>
        <taxon>Oscillatoriophycideae</taxon>
        <taxon>Oscillatoriales</taxon>
        <taxon>Microcoleaceae</taxon>
        <taxon>Lyngbya</taxon>
    </lineage>
</organism>
<dbReference type="PROSITE" id="PS50113">
    <property type="entry name" value="PAC"/>
    <property type="match status" value="1"/>
</dbReference>
<evidence type="ECO:0000313" key="18">
    <source>
        <dbReference type="EMBL" id="ERT04796.1"/>
    </source>
</evidence>
<evidence type="ECO:0000259" key="15">
    <source>
        <dbReference type="PROSITE" id="PS50109"/>
    </source>
</evidence>
<dbReference type="CDD" id="cd00130">
    <property type="entry name" value="PAS"/>
    <property type="match status" value="1"/>
</dbReference>
<keyword evidence="10" id="KW-0067">ATP-binding</keyword>
<keyword evidence="19" id="KW-1185">Reference proteome</keyword>
<evidence type="ECO:0000259" key="17">
    <source>
        <dbReference type="PROSITE" id="PS50113"/>
    </source>
</evidence>
<dbReference type="CDD" id="cd12912">
    <property type="entry name" value="PDC2_MCP_like"/>
    <property type="match status" value="1"/>
</dbReference>
<dbReference type="EMBL" id="AUZM01000080">
    <property type="protein sequence ID" value="ERT04796.1"/>
    <property type="molecule type" value="Genomic_DNA"/>
</dbReference>
<dbReference type="InterPro" id="IPR005467">
    <property type="entry name" value="His_kinase_dom"/>
</dbReference>
<dbReference type="InterPro" id="IPR035965">
    <property type="entry name" value="PAS-like_dom_sf"/>
</dbReference>
<dbReference type="Gene3D" id="3.30.565.10">
    <property type="entry name" value="Histidine kinase-like ATPase, C-terminal domain"/>
    <property type="match status" value="1"/>
</dbReference>
<dbReference type="InterPro" id="IPR000700">
    <property type="entry name" value="PAS-assoc_C"/>
</dbReference>
<dbReference type="InterPro" id="IPR036890">
    <property type="entry name" value="HATPase_C_sf"/>
</dbReference>
<dbReference type="InterPro" id="IPR029151">
    <property type="entry name" value="Sensor-like_sf"/>
</dbReference>
<dbReference type="PANTHER" id="PTHR43065:SF50">
    <property type="entry name" value="HISTIDINE KINASE"/>
    <property type="match status" value="1"/>
</dbReference>
<evidence type="ECO:0000256" key="2">
    <source>
        <dbReference type="ARBA" id="ARBA00004651"/>
    </source>
</evidence>
<evidence type="ECO:0000256" key="13">
    <source>
        <dbReference type="SAM" id="Coils"/>
    </source>
</evidence>
<dbReference type="InterPro" id="IPR004358">
    <property type="entry name" value="Sig_transdc_His_kin-like_C"/>
</dbReference>
<keyword evidence="9" id="KW-0418">Kinase</keyword>
<dbReference type="PRINTS" id="PR00344">
    <property type="entry name" value="BCTRLSENSOR"/>
</dbReference>
<dbReference type="Pfam" id="PF13426">
    <property type="entry name" value="PAS_9"/>
    <property type="match status" value="1"/>
</dbReference>
<dbReference type="GO" id="GO:0005886">
    <property type="term" value="C:plasma membrane"/>
    <property type="evidence" value="ECO:0007669"/>
    <property type="project" value="UniProtKB-SubCell"/>
</dbReference>
<name>U7QDI2_9CYAN</name>
<dbReference type="SMART" id="SM00091">
    <property type="entry name" value="PAS"/>
    <property type="match status" value="1"/>
</dbReference>
<dbReference type="EC" id="2.7.13.3" evidence="3"/>
<keyword evidence="14" id="KW-0472">Membrane</keyword>
<evidence type="ECO:0000256" key="3">
    <source>
        <dbReference type="ARBA" id="ARBA00012438"/>
    </source>
</evidence>
<accession>U7QDI2</accession>
<dbReference type="Gene3D" id="1.10.287.130">
    <property type="match status" value="1"/>
</dbReference>
<dbReference type="Pfam" id="PF02518">
    <property type="entry name" value="HATPase_c"/>
    <property type="match status" value="1"/>
</dbReference>
<keyword evidence="5" id="KW-0597">Phosphoprotein</keyword>
<keyword evidence="12" id="KW-0902">Two-component regulatory system</keyword>
<dbReference type="SUPFAM" id="SSF55874">
    <property type="entry name" value="ATPase domain of HSP90 chaperone/DNA topoisomerase II/histidine kinase"/>
    <property type="match status" value="1"/>
</dbReference>
<dbReference type="CDD" id="cd00082">
    <property type="entry name" value="HisKA"/>
    <property type="match status" value="1"/>
</dbReference>
<dbReference type="InterPro" id="IPR029016">
    <property type="entry name" value="GAF-like_dom_sf"/>
</dbReference>
<dbReference type="InterPro" id="IPR036097">
    <property type="entry name" value="HisK_dim/P_sf"/>
</dbReference>
<evidence type="ECO:0000256" key="10">
    <source>
        <dbReference type="ARBA" id="ARBA00022840"/>
    </source>
</evidence>
<evidence type="ECO:0000256" key="9">
    <source>
        <dbReference type="ARBA" id="ARBA00022777"/>
    </source>
</evidence>
<gene>
    <name evidence="18" type="ORF">M595_5268</name>
</gene>
<dbReference type="SUPFAM" id="SSF103190">
    <property type="entry name" value="Sensory domain-like"/>
    <property type="match status" value="1"/>
</dbReference>
<evidence type="ECO:0000256" key="1">
    <source>
        <dbReference type="ARBA" id="ARBA00000085"/>
    </source>
</evidence>
<feature type="domain" description="Histidine kinase" evidence="15">
    <location>
        <begin position="721"/>
        <end position="980"/>
    </location>
</feature>
<feature type="transmembrane region" description="Helical" evidence="14">
    <location>
        <begin position="333"/>
        <end position="353"/>
    </location>
</feature>
<feature type="coiled-coil region" evidence="13">
    <location>
        <begin position="682"/>
        <end position="709"/>
    </location>
</feature>
<feature type="domain" description="PAS" evidence="16">
    <location>
        <begin position="556"/>
        <end position="622"/>
    </location>
</feature>
<evidence type="ECO:0000256" key="7">
    <source>
        <dbReference type="ARBA" id="ARBA00022692"/>
    </source>
</evidence>
<evidence type="ECO:0000256" key="8">
    <source>
        <dbReference type="ARBA" id="ARBA00022741"/>
    </source>
</evidence>
<feature type="domain" description="PAC" evidence="17">
    <location>
        <begin position="628"/>
        <end position="680"/>
    </location>
</feature>
<dbReference type="NCBIfam" id="TIGR00229">
    <property type="entry name" value="sensory_box"/>
    <property type="match status" value="1"/>
</dbReference>
<evidence type="ECO:0000256" key="14">
    <source>
        <dbReference type="SAM" id="Phobius"/>
    </source>
</evidence>
<dbReference type="Gene3D" id="3.30.450.20">
    <property type="entry name" value="PAS domain"/>
    <property type="match status" value="3"/>
</dbReference>
<keyword evidence="11 14" id="KW-1133">Transmembrane helix</keyword>
<dbReference type="SMART" id="SM00387">
    <property type="entry name" value="HATPase_c"/>
    <property type="match status" value="1"/>
</dbReference>
<dbReference type="PATRIC" id="fig|1348334.3.peg.5070"/>
<dbReference type="SMART" id="SM00388">
    <property type="entry name" value="HisKA"/>
    <property type="match status" value="1"/>
</dbReference>
<evidence type="ECO:0000256" key="5">
    <source>
        <dbReference type="ARBA" id="ARBA00022553"/>
    </source>
</evidence>
<dbReference type="GO" id="GO:0000155">
    <property type="term" value="F:phosphorelay sensor kinase activity"/>
    <property type="evidence" value="ECO:0007669"/>
    <property type="project" value="InterPro"/>
</dbReference>
<keyword evidence="6" id="KW-0808">Transferase</keyword>
<dbReference type="Gene3D" id="3.30.450.40">
    <property type="match status" value="1"/>
</dbReference>
<dbReference type="Proteomes" id="UP000017127">
    <property type="component" value="Unassembled WGS sequence"/>
</dbReference>
<dbReference type="CDD" id="cd12914">
    <property type="entry name" value="PDC1_DGC_like"/>
    <property type="match status" value="1"/>
</dbReference>
<dbReference type="InterPro" id="IPR003594">
    <property type="entry name" value="HATPase_dom"/>
</dbReference>
<dbReference type="SUPFAM" id="SSF55781">
    <property type="entry name" value="GAF domain-like"/>
    <property type="match status" value="1"/>
</dbReference>
<keyword evidence="13" id="KW-0175">Coiled coil</keyword>
<evidence type="ECO:0000313" key="19">
    <source>
        <dbReference type="Proteomes" id="UP000017127"/>
    </source>
</evidence>
<sequence>MENHYPLQPLRKKSLSKVHFSLRQKPLKKVISKLIIAGAVLTVGIVSGISYGLVRSIILTSSQENALKEAQKASLEIDQWLTELRSQVESIANNSDVRSMKWSEAEPFLQLELDRLPDYYMLSLVNVDGSYYTTSVGFVENQNIFDRPHFQKAIAGQTNVSQPIISRSTGVYQISVCSPILSVPPLNRQSLSSEQTSIRAQSLNSLNLPADPLNKPTIRGVLCGLLPIKNISEIIEKISNVPNDSYAFVLDLDGIPIAHPDPDILQERKSFFADANTPLATLARKMVKHHEGIELISLNKSWVYVAYTPIQKADWSVGLVIPQDRLEAQLRPLNLLAGVIGTLLILATIFAIWQVKLFQETRERATREALVNQLTEQIRASLDLNTLLQIAVNEVMRVLGLSWVGFSWYHTEQKRLEIVCSSSSFKISQNFPEINAFIEEKFTDILVSSPINPSEKISWSQLEKTQLSDEKKAEFKKARISCYFALPIQVNSNQKGYLIGLSSATIFNDEAILKLLKTIRGQLIIAITQANLYKQVQEQVELLNQTLLERSLAEAQLQEKMEMLDRSSNGIIILDMDKKITYWNQGAENIYGWQKAEVIDKNIHSLLTTIFPTSQAEVMQQLLQEGTWSGELQHQTKNSQNIVTFSRWTLQRDEQGNPYAILEINSDITERKAAETALTYSETKLREKATQLEATLAELQRTQAQVIQNEKMSSLGQLVAGVAHEINNPVSFIYGNLVHAEEYMQDLVHLLHLYQEHYPADSTPEIQEEIETVDLEFIEEDFPKILKSMKNGAKRIEDIVVSLRNFSRMDEADLKEVNIHEGIDSTLMILQSRLNLMGNHTQIEVIKNYGNLPKVECYPGRLNQVFMNLLTNAIDAIQEKYNQPLISETQETVPTIEISTELIENEWIKIRVKDNGCGVSESAQNSLFDPFFTTKPVGKGTGLGLSISYQIITEKHQGNLYCNCKLKEGAEFIIEIPRKQG</sequence>
<dbReference type="InterPro" id="IPR003661">
    <property type="entry name" value="HisK_dim/P_dom"/>
</dbReference>
<dbReference type="SUPFAM" id="SSF47384">
    <property type="entry name" value="Homodimeric domain of signal transducing histidine kinase"/>
    <property type="match status" value="1"/>
</dbReference>
<comment type="caution">
    <text evidence="18">The sequence shown here is derived from an EMBL/GenBank/DDBJ whole genome shotgun (WGS) entry which is preliminary data.</text>
</comment>
<protein>
    <recommendedName>
        <fullName evidence="3">histidine kinase</fullName>
        <ecNumber evidence="3">2.7.13.3</ecNumber>
    </recommendedName>
</protein>
<evidence type="ECO:0000256" key="11">
    <source>
        <dbReference type="ARBA" id="ARBA00022989"/>
    </source>
</evidence>
<evidence type="ECO:0000256" key="12">
    <source>
        <dbReference type="ARBA" id="ARBA00023012"/>
    </source>
</evidence>
<evidence type="ECO:0000259" key="16">
    <source>
        <dbReference type="PROSITE" id="PS50112"/>
    </source>
</evidence>
<feature type="transmembrane region" description="Helical" evidence="14">
    <location>
        <begin position="30"/>
        <end position="54"/>
    </location>
</feature>
<keyword evidence="4" id="KW-1003">Cell membrane</keyword>